<dbReference type="Proteomes" id="UP000028824">
    <property type="component" value="Unassembled WGS sequence"/>
</dbReference>
<dbReference type="STRING" id="1105367.CG50_05330"/>
<dbReference type="GO" id="GO:0140359">
    <property type="term" value="F:ABC-type transporter activity"/>
    <property type="evidence" value="ECO:0007669"/>
    <property type="project" value="InterPro"/>
</dbReference>
<keyword evidence="11" id="KW-1185">Reference proteome</keyword>
<feature type="transmembrane region" description="Helical" evidence="8">
    <location>
        <begin position="287"/>
        <end position="305"/>
    </location>
</feature>
<evidence type="ECO:0000256" key="4">
    <source>
        <dbReference type="ARBA" id="ARBA00022475"/>
    </source>
</evidence>
<evidence type="ECO:0000259" key="9">
    <source>
        <dbReference type="PROSITE" id="PS51012"/>
    </source>
</evidence>
<evidence type="ECO:0000256" key="3">
    <source>
        <dbReference type="ARBA" id="ARBA00022448"/>
    </source>
</evidence>
<gene>
    <name evidence="10" type="ORF">CG50_05330</name>
</gene>
<dbReference type="OrthoDB" id="9784671at2"/>
<organism evidence="10 11">
    <name type="scientific">Paenirhodobacter enshiensis</name>
    <dbReference type="NCBI Taxonomy" id="1105367"/>
    <lineage>
        <taxon>Bacteria</taxon>
        <taxon>Pseudomonadati</taxon>
        <taxon>Pseudomonadota</taxon>
        <taxon>Alphaproteobacteria</taxon>
        <taxon>Rhodobacterales</taxon>
        <taxon>Rhodobacter group</taxon>
        <taxon>Paenirhodobacter</taxon>
    </lineage>
</organism>
<dbReference type="InterPro" id="IPR013525">
    <property type="entry name" value="ABC2_TM"/>
</dbReference>
<evidence type="ECO:0000313" key="11">
    <source>
        <dbReference type="Proteomes" id="UP000028824"/>
    </source>
</evidence>
<feature type="transmembrane region" description="Helical" evidence="8">
    <location>
        <begin position="343"/>
        <end position="365"/>
    </location>
</feature>
<feature type="domain" description="ABC transmembrane type-2" evidence="9">
    <location>
        <begin position="143"/>
        <end position="370"/>
    </location>
</feature>
<dbReference type="GO" id="GO:0005886">
    <property type="term" value="C:plasma membrane"/>
    <property type="evidence" value="ECO:0007669"/>
    <property type="project" value="UniProtKB-SubCell"/>
</dbReference>
<feature type="transmembrane region" description="Helical" evidence="8">
    <location>
        <begin position="220"/>
        <end position="244"/>
    </location>
</feature>
<feature type="transmembrane region" description="Helical" evidence="8">
    <location>
        <begin position="256"/>
        <end position="280"/>
    </location>
</feature>
<dbReference type="PANTHER" id="PTHR30294:SF47">
    <property type="entry name" value="INNER MEMBRANE TRANSPORT PERMEASE YHHJ"/>
    <property type="match status" value="1"/>
</dbReference>
<proteinExistence type="inferred from homology"/>
<dbReference type="RefSeq" id="WP_036638338.1">
    <property type="nucleotide sequence ID" value="NZ_JFZB01000022.1"/>
</dbReference>
<dbReference type="PANTHER" id="PTHR30294">
    <property type="entry name" value="MEMBRANE COMPONENT OF ABC TRANSPORTER YHHJ-RELATED"/>
    <property type="match status" value="1"/>
</dbReference>
<keyword evidence="5 8" id="KW-0812">Transmembrane</keyword>
<name>A0A086XUB0_9RHOB</name>
<accession>A0A086XUB0</accession>
<comment type="caution">
    <text evidence="10">The sequence shown here is derived from an EMBL/GenBank/DDBJ whole genome shotgun (WGS) entry which is preliminary data.</text>
</comment>
<protein>
    <submittedName>
        <fullName evidence="10">Membrane protein</fullName>
    </submittedName>
</protein>
<evidence type="ECO:0000256" key="7">
    <source>
        <dbReference type="ARBA" id="ARBA00023136"/>
    </source>
</evidence>
<dbReference type="InterPro" id="IPR047817">
    <property type="entry name" value="ABC2_TM_bact-type"/>
</dbReference>
<keyword evidence="4" id="KW-1003">Cell membrane</keyword>
<sequence length="373" mass="40098">MSLKRSLGTILNLTLKELRAIRRDTVMLTLIVFVFTVATYIVADAISTEIRDLSVAVVDEDHSQLSSRLIGAIRPPMFREPPVLSPAAAEAAQVQGQYILVLTIPPDFEKDLLAGRNVTLNLDVDATAVAHAGNGASFMQQLLAGEIARFTHSTSTSLVNVIFSNRFNPNLTSRWFASVMQLMNSITILTLILAGASLIREREHGTIEHVLVMPVRPHEIVLSKILANGAVILVAAIFALNVVVQLMLGVPVAGSLVLFAMGTAIYVIAAASLGLLLSTFTKNMGQYGLLVIPTIVVIILLSGGMTPAESQPDWLRAAMQFVNPAVHFVAFTQSVLYRGAGFALVWGQMLAMAAMASVSLAITLIRFRKVLAG</sequence>
<dbReference type="AlphaFoldDB" id="A0A086XUB0"/>
<evidence type="ECO:0000256" key="5">
    <source>
        <dbReference type="ARBA" id="ARBA00022692"/>
    </source>
</evidence>
<dbReference type="PROSITE" id="PS51012">
    <property type="entry name" value="ABC_TM2"/>
    <property type="match status" value="1"/>
</dbReference>
<dbReference type="Gene3D" id="3.40.1710.10">
    <property type="entry name" value="abc type-2 transporter like domain"/>
    <property type="match status" value="1"/>
</dbReference>
<dbReference type="Pfam" id="PF12698">
    <property type="entry name" value="ABC2_membrane_3"/>
    <property type="match status" value="1"/>
</dbReference>
<keyword evidence="6 8" id="KW-1133">Transmembrane helix</keyword>
<keyword evidence="7 8" id="KW-0472">Membrane</keyword>
<feature type="transmembrane region" description="Helical" evidence="8">
    <location>
        <begin position="175"/>
        <end position="199"/>
    </location>
</feature>
<evidence type="ECO:0000256" key="2">
    <source>
        <dbReference type="ARBA" id="ARBA00007783"/>
    </source>
</evidence>
<evidence type="ECO:0000256" key="6">
    <source>
        <dbReference type="ARBA" id="ARBA00022989"/>
    </source>
</evidence>
<comment type="subcellular location">
    <subcellularLocation>
        <location evidence="1">Cell membrane</location>
        <topology evidence="1">Multi-pass membrane protein</topology>
    </subcellularLocation>
</comment>
<reference evidence="10 11" key="1">
    <citation type="submission" date="2014-03" db="EMBL/GenBank/DDBJ databases">
        <title>Genome of Paenirhodobacter enshiensis DW2-9.</title>
        <authorList>
            <person name="Wang D."/>
            <person name="Wang G."/>
        </authorList>
    </citation>
    <scope>NUCLEOTIDE SEQUENCE [LARGE SCALE GENOMIC DNA]</scope>
    <source>
        <strain evidence="10 11">DW2-9</strain>
    </source>
</reference>
<dbReference type="eggNOG" id="COG0842">
    <property type="taxonomic scope" value="Bacteria"/>
</dbReference>
<evidence type="ECO:0000313" key="10">
    <source>
        <dbReference type="EMBL" id="KFI25610.1"/>
    </source>
</evidence>
<evidence type="ECO:0000256" key="1">
    <source>
        <dbReference type="ARBA" id="ARBA00004651"/>
    </source>
</evidence>
<dbReference type="EMBL" id="JFZB01000022">
    <property type="protein sequence ID" value="KFI25610.1"/>
    <property type="molecule type" value="Genomic_DNA"/>
</dbReference>
<comment type="similarity">
    <text evidence="2">Belongs to the ABC-2 integral membrane protein family.</text>
</comment>
<feature type="transmembrane region" description="Helical" evidence="8">
    <location>
        <begin position="25"/>
        <end position="43"/>
    </location>
</feature>
<dbReference type="InterPro" id="IPR051449">
    <property type="entry name" value="ABC-2_transporter_component"/>
</dbReference>
<keyword evidence="3" id="KW-0813">Transport</keyword>
<evidence type="ECO:0000256" key="8">
    <source>
        <dbReference type="SAM" id="Phobius"/>
    </source>
</evidence>